<feature type="region of interest" description="Disordered" evidence="1">
    <location>
        <begin position="105"/>
        <end position="213"/>
    </location>
</feature>
<feature type="compositionally biased region" description="Low complexity" evidence="1">
    <location>
        <begin position="185"/>
        <end position="213"/>
    </location>
</feature>
<accession>A0AAU3I797</accession>
<proteinExistence type="predicted"/>
<evidence type="ECO:0000256" key="1">
    <source>
        <dbReference type="SAM" id="MobiDB-lite"/>
    </source>
</evidence>
<name>A0AAU3I797_9ACTN</name>
<feature type="compositionally biased region" description="Pro residues" evidence="1">
    <location>
        <begin position="133"/>
        <end position="166"/>
    </location>
</feature>
<feature type="region of interest" description="Disordered" evidence="1">
    <location>
        <begin position="37"/>
        <end position="60"/>
    </location>
</feature>
<feature type="compositionally biased region" description="Low complexity" evidence="1">
    <location>
        <begin position="118"/>
        <end position="132"/>
    </location>
</feature>
<gene>
    <name evidence="2" type="ORF">OG699_39805</name>
</gene>
<sequence length="318" mass="31376">MTTPDRLDTWSIRIAERAAPGESGFAAQTARAYAAGGAPRRNLFSPPGQAPGGMGGGSVAVLPAVLDGLAYAAESLKSALGSPELNNLLSASGLLVGLRAQRRAEALTGRPGEDDGTASPDDGTASPDDGTPTGPPPAPSPGPPPPPSSPGPPPPPSSPGPSPSPRAVPGDDRDGGAGGDDEDLSAALPGARPGALPGTAAPSGGAAPGSAAPTADVVRAALRMSGRLRARGLAPAEADELTARLIARLVTEDDPEEVAAFLDALVGDEPPPPLRGPGTRCGKLRRLRSAASGLLLRAGRPRTTPHGPPPGPEGTNQG</sequence>
<feature type="region of interest" description="Disordered" evidence="1">
    <location>
        <begin position="292"/>
        <end position="318"/>
    </location>
</feature>
<evidence type="ECO:0000313" key="2">
    <source>
        <dbReference type="EMBL" id="WTZ13587.1"/>
    </source>
</evidence>
<protein>
    <submittedName>
        <fullName evidence="2">Uncharacterized protein</fullName>
    </submittedName>
</protein>
<dbReference type="EMBL" id="CP109546">
    <property type="protein sequence ID" value="WTZ13587.1"/>
    <property type="molecule type" value="Genomic_DNA"/>
</dbReference>
<feature type="compositionally biased region" description="Low complexity" evidence="1">
    <location>
        <begin position="292"/>
        <end position="305"/>
    </location>
</feature>
<reference evidence="2" key="1">
    <citation type="submission" date="2022-10" db="EMBL/GenBank/DDBJ databases">
        <title>The complete genomes of actinobacterial strains from the NBC collection.</title>
        <authorList>
            <person name="Joergensen T.S."/>
            <person name="Alvarez Arevalo M."/>
            <person name="Sterndorff E.B."/>
            <person name="Faurdal D."/>
            <person name="Vuksanovic O."/>
            <person name="Mourched A.-S."/>
            <person name="Charusanti P."/>
            <person name="Shaw S."/>
            <person name="Blin K."/>
            <person name="Weber T."/>
        </authorList>
    </citation>
    <scope>NUCLEOTIDE SEQUENCE</scope>
    <source>
        <strain evidence="2">NBC_01393</strain>
    </source>
</reference>
<dbReference type="AlphaFoldDB" id="A0AAU3I797"/>
<organism evidence="2">
    <name type="scientific">Streptomyces sp. NBC_01393</name>
    <dbReference type="NCBI Taxonomy" id="2903851"/>
    <lineage>
        <taxon>Bacteria</taxon>
        <taxon>Bacillati</taxon>
        <taxon>Actinomycetota</taxon>
        <taxon>Actinomycetes</taxon>
        <taxon>Kitasatosporales</taxon>
        <taxon>Streptomycetaceae</taxon>
        <taxon>Streptomyces</taxon>
    </lineage>
</organism>
<feature type="region of interest" description="Disordered" evidence="1">
    <location>
        <begin position="266"/>
        <end position="285"/>
    </location>
</feature>